<evidence type="ECO:0008006" key="2">
    <source>
        <dbReference type="Google" id="ProtNLM"/>
    </source>
</evidence>
<protein>
    <recommendedName>
        <fullName evidence="2">HD domain-containing protein</fullName>
    </recommendedName>
</protein>
<evidence type="ECO:0000313" key="1">
    <source>
        <dbReference type="EMBL" id="KAA6303826.1"/>
    </source>
</evidence>
<dbReference type="InterPro" id="IPR006675">
    <property type="entry name" value="HDIG_dom"/>
</dbReference>
<gene>
    <name evidence="1" type="ORF">EZS27_044532</name>
</gene>
<accession>A0A5J4P3L9</accession>
<proteinExistence type="predicted"/>
<dbReference type="SUPFAM" id="SSF109604">
    <property type="entry name" value="HD-domain/PDEase-like"/>
    <property type="match status" value="1"/>
</dbReference>
<name>A0A5J4P3L9_9ZZZZ</name>
<comment type="caution">
    <text evidence="1">The sequence shown here is derived from an EMBL/GenBank/DDBJ whole genome shotgun (WGS) entry which is preliminary data.</text>
</comment>
<reference evidence="1" key="1">
    <citation type="submission" date="2019-03" db="EMBL/GenBank/DDBJ databases">
        <title>Single cell metagenomics reveals metabolic interactions within the superorganism composed of flagellate Streblomastix strix and complex community of Bacteroidetes bacteria on its surface.</title>
        <authorList>
            <person name="Treitli S.C."/>
            <person name="Kolisko M."/>
            <person name="Husnik F."/>
            <person name="Keeling P."/>
            <person name="Hampl V."/>
        </authorList>
    </citation>
    <scope>NUCLEOTIDE SEQUENCE</scope>
    <source>
        <strain evidence="1">STM</strain>
    </source>
</reference>
<organism evidence="1">
    <name type="scientific">termite gut metagenome</name>
    <dbReference type="NCBI Taxonomy" id="433724"/>
    <lineage>
        <taxon>unclassified sequences</taxon>
        <taxon>metagenomes</taxon>
        <taxon>organismal metagenomes</taxon>
    </lineage>
</organism>
<feature type="non-terminal residue" evidence="1">
    <location>
        <position position="75"/>
    </location>
</feature>
<dbReference type="AlphaFoldDB" id="A0A5J4P3L9"/>
<sequence>MFALDLIDKYYPEDTNLKRIFLSHAHSVERKALQIAEAHPELNADKEFLSDAALLHDIGIFLTNASGIYCFGKYP</sequence>
<dbReference type="NCBIfam" id="TIGR00277">
    <property type="entry name" value="HDIG"/>
    <property type="match status" value="1"/>
</dbReference>
<dbReference type="Gene3D" id="1.10.3210.10">
    <property type="entry name" value="Hypothetical protein af1432"/>
    <property type="match status" value="1"/>
</dbReference>
<dbReference type="EMBL" id="SNRY01012017">
    <property type="protein sequence ID" value="KAA6303826.1"/>
    <property type="molecule type" value="Genomic_DNA"/>
</dbReference>